<keyword evidence="3" id="KW-1185">Reference proteome</keyword>
<evidence type="ECO:0000313" key="3">
    <source>
        <dbReference type="Proteomes" id="UP000184248"/>
    </source>
</evidence>
<dbReference type="GO" id="GO:0016829">
    <property type="term" value="F:lyase activity"/>
    <property type="evidence" value="ECO:0007669"/>
    <property type="project" value="UniProtKB-KW"/>
</dbReference>
<dbReference type="AlphaFoldDB" id="A0A1M6VBJ0"/>
<keyword evidence="2" id="KW-0456">Lyase</keyword>
<evidence type="ECO:0000259" key="1">
    <source>
        <dbReference type="PROSITE" id="PS51819"/>
    </source>
</evidence>
<dbReference type="Gene3D" id="3.10.180.10">
    <property type="entry name" value="2,3-Dihydroxybiphenyl 1,2-Dioxygenase, domain 1"/>
    <property type="match status" value="1"/>
</dbReference>
<reference evidence="3" key="1">
    <citation type="submission" date="2016-11" db="EMBL/GenBank/DDBJ databases">
        <authorList>
            <person name="Varghese N."/>
            <person name="Submissions S."/>
        </authorList>
    </citation>
    <scope>NUCLEOTIDE SEQUENCE [LARGE SCALE GENOMIC DNA]</scope>
    <source>
        <strain evidence="3">ALO Sharm</strain>
    </source>
</reference>
<feature type="domain" description="VOC" evidence="1">
    <location>
        <begin position="2"/>
        <end position="120"/>
    </location>
</feature>
<organism evidence="2 3">
    <name type="scientific">Halomonas caseinilytica</name>
    <dbReference type="NCBI Taxonomy" id="438744"/>
    <lineage>
        <taxon>Bacteria</taxon>
        <taxon>Pseudomonadati</taxon>
        <taxon>Pseudomonadota</taxon>
        <taxon>Gammaproteobacteria</taxon>
        <taxon>Oceanospirillales</taxon>
        <taxon>Halomonadaceae</taxon>
        <taxon>Halomonas</taxon>
    </lineage>
</organism>
<accession>A0A1M6VBJ0</accession>
<dbReference type="RefSeq" id="WP_064698935.1">
    <property type="nucleotide sequence ID" value="NZ_BDEO01000004.1"/>
</dbReference>
<dbReference type="InterPro" id="IPR037523">
    <property type="entry name" value="VOC_core"/>
</dbReference>
<dbReference type="InterPro" id="IPR029068">
    <property type="entry name" value="Glyas_Bleomycin-R_OHBP_Dase"/>
</dbReference>
<dbReference type="EMBL" id="FRAL01000005">
    <property type="protein sequence ID" value="SHK78828.1"/>
    <property type="molecule type" value="Genomic_DNA"/>
</dbReference>
<sequence>MRLQRTGVILNTENHEACVAFYRDVLALPVMFEKHEGDFRLTCLEFGGAYLMVETGGVARPEGKCIAENATKLRFNVADLEDALGTLRAQGIEASIERNAWGATINLFDPDGNRVGLREEGTFRQQAGE</sequence>
<protein>
    <submittedName>
        <fullName evidence="2">Lactoylglutathione lyase</fullName>
    </submittedName>
</protein>
<gene>
    <name evidence="2" type="ORF">SAMN05192556_105152</name>
</gene>
<dbReference type="OrthoDB" id="9796521at2"/>
<evidence type="ECO:0000313" key="2">
    <source>
        <dbReference type="EMBL" id="SHK78828.1"/>
    </source>
</evidence>
<dbReference type="SUPFAM" id="SSF54593">
    <property type="entry name" value="Glyoxalase/Bleomycin resistance protein/Dihydroxybiphenyl dioxygenase"/>
    <property type="match status" value="1"/>
</dbReference>
<dbReference type="PROSITE" id="PS51819">
    <property type="entry name" value="VOC"/>
    <property type="match status" value="1"/>
</dbReference>
<proteinExistence type="predicted"/>
<dbReference type="Pfam" id="PF12681">
    <property type="entry name" value="Glyoxalase_2"/>
    <property type="match status" value="1"/>
</dbReference>
<name>A0A1M6VBJ0_9GAMM</name>
<dbReference type="Proteomes" id="UP000184248">
    <property type="component" value="Unassembled WGS sequence"/>
</dbReference>
<dbReference type="InterPro" id="IPR025870">
    <property type="entry name" value="Glyoxalase-like_dom"/>
</dbReference>